<dbReference type="AlphaFoldDB" id="A0A1N6DSX6"/>
<accession>A0A1N6DSX6</accession>
<name>A0A1N6DSX6_9BACT</name>
<evidence type="ECO:0000259" key="2">
    <source>
        <dbReference type="Pfam" id="PF14321"/>
    </source>
</evidence>
<evidence type="ECO:0000256" key="1">
    <source>
        <dbReference type="SAM" id="SignalP"/>
    </source>
</evidence>
<dbReference type="STRING" id="536979.SAMN04488055_1048"/>
<dbReference type="PROSITE" id="PS51257">
    <property type="entry name" value="PROKAR_LIPOPROTEIN"/>
    <property type="match status" value="1"/>
</dbReference>
<feature type="signal peptide" evidence="1">
    <location>
        <begin position="1"/>
        <end position="21"/>
    </location>
</feature>
<dbReference type="RefSeq" id="WP_074238228.1">
    <property type="nucleotide sequence ID" value="NZ_FSRA01000001.1"/>
</dbReference>
<feature type="domain" description="DUF4382" evidence="2">
    <location>
        <begin position="33"/>
        <end position="176"/>
    </location>
</feature>
<dbReference type="Proteomes" id="UP000185003">
    <property type="component" value="Unassembled WGS sequence"/>
</dbReference>
<proteinExistence type="predicted"/>
<evidence type="ECO:0000313" key="4">
    <source>
        <dbReference type="Proteomes" id="UP000185003"/>
    </source>
</evidence>
<dbReference type="InterPro" id="IPR025491">
    <property type="entry name" value="DUF4382"/>
</dbReference>
<dbReference type="OrthoDB" id="2111471at2"/>
<gene>
    <name evidence="3" type="ORF">SAMN04488055_1048</name>
</gene>
<organism evidence="3 4">
    <name type="scientific">Chitinophaga niabensis</name>
    <dbReference type="NCBI Taxonomy" id="536979"/>
    <lineage>
        <taxon>Bacteria</taxon>
        <taxon>Pseudomonadati</taxon>
        <taxon>Bacteroidota</taxon>
        <taxon>Chitinophagia</taxon>
        <taxon>Chitinophagales</taxon>
        <taxon>Chitinophagaceae</taxon>
        <taxon>Chitinophaga</taxon>
    </lineage>
</organism>
<evidence type="ECO:0000313" key="3">
    <source>
        <dbReference type="EMBL" id="SIN73803.1"/>
    </source>
</evidence>
<feature type="chain" id="PRO_5012997862" description="DUF4382 domain-containing protein" evidence="1">
    <location>
        <begin position="22"/>
        <end position="267"/>
    </location>
</feature>
<dbReference type="Pfam" id="PF14321">
    <property type="entry name" value="DUF4382"/>
    <property type="match status" value="1"/>
</dbReference>
<reference evidence="3 4" key="1">
    <citation type="submission" date="2016-11" db="EMBL/GenBank/DDBJ databases">
        <authorList>
            <person name="Jaros S."/>
            <person name="Januszkiewicz K."/>
            <person name="Wedrychowicz H."/>
        </authorList>
    </citation>
    <scope>NUCLEOTIDE SEQUENCE [LARGE SCALE GENOMIC DNA]</scope>
    <source>
        <strain evidence="3 4">DSM 24787</strain>
    </source>
</reference>
<sequence>MKKQFLSAALIVLSLITGVIACQKDSSENNEGKARLQVRLTDAPAAYDAVNIDIQKVMINTSGDTSTTQGWIELPMLHPGIYNLLDFRNGIDTVLADMEVPAGRINQIRLILGPNNSVVIAGVEHELKTPSAQQSGLKLKLKADLTAGILYRLYIDFDANRSVVTAGNSGQYILKPVIRTYAEATGGSLKGFVLPKEALAQVWAIQNTDTLLALPDVLTGYYFFGGLNAGSWKVVFDAQAPAFRDSTINVNVTSGVVTNAGTTTLIP</sequence>
<dbReference type="EMBL" id="FSRA01000001">
    <property type="protein sequence ID" value="SIN73803.1"/>
    <property type="molecule type" value="Genomic_DNA"/>
</dbReference>
<protein>
    <recommendedName>
        <fullName evidence="2">DUF4382 domain-containing protein</fullName>
    </recommendedName>
</protein>
<keyword evidence="4" id="KW-1185">Reference proteome</keyword>
<keyword evidence="1" id="KW-0732">Signal</keyword>